<dbReference type="AlphaFoldDB" id="A0A0F9K0F8"/>
<dbReference type="EMBL" id="LAZR01008962">
    <property type="protein sequence ID" value="KKM75529.1"/>
    <property type="molecule type" value="Genomic_DNA"/>
</dbReference>
<name>A0A0F9K0F8_9ZZZZ</name>
<comment type="caution">
    <text evidence="1">The sequence shown here is derived from an EMBL/GenBank/DDBJ whole genome shotgun (WGS) entry which is preliminary data.</text>
</comment>
<accession>A0A0F9K0F8</accession>
<evidence type="ECO:0000313" key="1">
    <source>
        <dbReference type="EMBL" id="KKM75529.1"/>
    </source>
</evidence>
<organism evidence="1">
    <name type="scientific">marine sediment metagenome</name>
    <dbReference type="NCBI Taxonomy" id="412755"/>
    <lineage>
        <taxon>unclassified sequences</taxon>
        <taxon>metagenomes</taxon>
        <taxon>ecological metagenomes</taxon>
    </lineage>
</organism>
<proteinExistence type="predicted"/>
<gene>
    <name evidence="1" type="ORF">LCGC14_1389230</name>
</gene>
<protein>
    <submittedName>
        <fullName evidence="1">Uncharacterized protein</fullName>
    </submittedName>
</protein>
<reference evidence="1" key="1">
    <citation type="journal article" date="2015" name="Nature">
        <title>Complex archaea that bridge the gap between prokaryotes and eukaryotes.</title>
        <authorList>
            <person name="Spang A."/>
            <person name="Saw J.H."/>
            <person name="Jorgensen S.L."/>
            <person name="Zaremba-Niedzwiedzka K."/>
            <person name="Martijn J."/>
            <person name="Lind A.E."/>
            <person name="van Eijk R."/>
            <person name="Schleper C."/>
            <person name="Guy L."/>
            <person name="Ettema T.J."/>
        </authorList>
    </citation>
    <scope>NUCLEOTIDE SEQUENCE</scope>
</reference>
<sequence>MLHAVEYCKKCHKVITYKQLLLVVTDKLSICRPVSICDCLFINISKEIVMDLYKELTGKED</sequence>